<keyword evidence="11" id="KW-1185">Reference proteome</keyword>
<comment type="catalytic activity">
    <reaction evidence="7 8">
        <text>cytidine(34) in tRNA(Ile2) + L-lysine + ATP = lysidine(34) in tRNA(Ile2) + AMP + diphosphate + H(+)</text>
        <dbReference type="Rhea" id="RHEA:43744"/>
        <dbReference type="Rhea" id="RHEA-COMP:10625"/>
        <dbReference type="Rhea" id="RHEA-COMP:10670"/>
        <dbReference type="ChEBI" id="CHEBI:15378"/>
        <dbReference type="ChEBI" id="CHEBI:30616"/>
        <dbReference type="ChEBI" id="CHEBI:32551"/>
        <dbReference type="ChEBI" id="CHEBI:33019"/>
        <dbReference type="ChEBI" id="CHEBI:82748"/>
        <dbReference type="ChEBI" id="CHEBI:83665"/>
        <dbReference type="ChEBI" id="CHEBI:456215"/>
        <dbReference type="EC" id="6.3.4.19"/>
    </reaction>
</comment>
<dbReference type="EC" id="6.3.4.19" evidence="8"/>
<dbReference type="Pfam" id="PF11734">
    <property type="entry name" value="TilS_C"/>
    <property type="match status" value="1"/>
</dbReference>
<dbReference type="InterPro" id="IPR014729">
    <property type="entry name" value="Rossmann-like_a/b/a_fold"/>
</dbReference>
<evidence type="ECO:0000256" key="8">
    <source>
        <dbReference type="HAMAP-Rule" id="MF_01161"/>
    </source>
</evidence>
<dbReference type="Pfam" id="PF01171">
    <property type="entry name" value="ATP_bind_3"/>
    <property type="match status" value="1"/>
</dbReference>
<dbReference type="NCBIfam" id="TIGR02433">
    <property type="entry name" value="lysidine_TilS_C"/>
    <property type="match status" value="1"/>
</dbReference>
<keyword evidence="4 8" id="KW-0819">tRNA processing</keyword>
<evidence type="ECO:0000256" key="3">
    <source>
        <dbReference type="ARBA" id="ARBA00022598"/>
    </source>
</evidence>
<dbReference type="Gene3D" id="3.40.50.620">
    <property type="entry name" value="HUPs"/>
    <property type="match status" value="1"/>
</dbReference>
<dbReference type="EMBL" id="CP149822">
    <property type="protein sequence ID" value="WZN41411.1"/>
    <property type="molecule type" value="Genomic_DNA"/>
</dbReference>
<feature type="domain" description="Lysidine-tRNA(Ile) synthetase C-terminal" evidence="9">
    <location>
        <begin position="376"/>
        <end position="448"/>
    </location>
</feature>
<evidence type="ECO:0000259" key="9">
    <source>
        <dbReference type="SMART" id="SM00977"/>
    </source>
</evidence>
<dbReference type="PANTHER" id="PTHR43033:SF1">
    <property type="entry name" value="TRNA(ILE)-LYSIDINE SYNTHASE-RELATED"/>
    <property type="match status" value="1"/>
</dbReference>
<keyword evidence="2 8" id="KW-0963">Cytoplasm</keyword>
<dbReference type="GO" id="GO:0032267">
    <property type="term" value="F:tRNA(Ile)-lysidine synthase activity"/>
    <property type="evidence" value="ECO:0007669"/>
    <property type="project" value="UniProtKB-EC"/>
</dbReference>
<dbReference type="InterPro" id="IPR012094">
    <property type="entry name" value="tRNA_Ile_lys_synt"/>
</dbReference>
<gene>
    <name evidence="8 10" type="primary">tilS</name>
    <name evidence="10" type="ORF">WJU16_25950</name>
</gene>
<feature type="binding site" evidence="8">
    <location>
        <begin position="37"/>
        <end position="42"/>
    </location>
    <ligand>
        <name>ATP</name>
        <dbReference type="ChEBI" id="CHEBI:30616"/>
    </ligand>
</feature>
<dbReference type="SUPFAM" id="SSF56037">
    <property type="entry name" value="PheT/TilS domain"/>
    <property type="match status" value="1"/>
</dbReference>
<protein>
    <recommendedName>
        <fullName evidence="8">tRNA(Ile)-lysidine synthase</fullName>
        <ecNumber evidence="8">6.3.4.19</ecNumber>
    </recommendedName>
    <alternativeName>
        <fullName evidence="8">tRNA(Ile)-2-lysyl-cytidine synthase</fullName>
    </alternativeName>
    <alternativeName>
        <fullName evidence="8">tRNA(Ile)-lysidine synthetase</fullName>
    </alternativeName>
</protein>
<evidence type="ECO:0000256" key="7">
    <source>
        <dbReference type="ARBA" id="ARBA00048539"/>
    </source>
</evidence>
<dbReference type="Proteomes" id="UP001485459">
    <property type="component" value="Chromosome"/>
</dbReference>
<dbReference type="RefSeq" id="WP_341836262.1">
    <property type="nucleotide sequence ID" value="NZ_CP149822.1"/>
</dbReference>
<name>A0ABZ2YR57_9BACT</name>
<dbReference type="InterPro" id="IPR012795">
    <property type="entry name" value="tRNA_Ile_lys_synt_N"/>
</dbReference>
<evidence type="ECO:0000313" key="10">
    <source>
        <dbReference type="EMBL" id="WZN41411.1"/>
    </source>
</evidence>
<dbReference type="InterPro" id="IPR012796">
    <property type="entry name" value="Lysidine-tRNA-synth_C"/>
</dbReference>
<evidence type="ECO:0000256" key="5">
    <source>
        <dbReference type="ARBA" id="ARBA00022741"/>
    </source>
</evidence>
<keyword evidence="3 8" id="KW-0436">Ligase</keyword>
<evidence type="ECO:0000313" key="11">
    <source>
        <dbReference type="Proteomes" id="UP001485459"/>
    </source>
</evidence>
<comment type="domain">
    <text evidence="8">The N-terminal region contains the highly conserved SGGXDS motif, predicted to be a P-loop motif involved in ATP binding.</text>
</comment>
<dbReference type="CDD" id="cd01992">
    <property type="entry name" value="TilS_N"/>
    <property type="match status" value="1"/>
</dbReference>
<dbReference type="HAMAP" id="MF_01161">
    <property type="entry name" value="tRNA_Ile_lys_synt"/>
    <property type="match status" value="1"/>
</dbReference>
<sequence>MKTFNPFDPAAFRTALRDFMDRESLLPAGAAVLVAVSGGADSVALAHLLHTSGITIEIAHCNFRLRGKESDRDEVFVQKFAAQLGVPFHVTHFDTNGYASSSRIAIQEAARLLRYGWLEELRTRLGISVLATAHQMQDSVETLWMNLSKGTGISGLHGILPKQGALVRPLLFATREDVAAYMAAEQLAFVEDSSNASDKYTRNYFRHHVLPPLREAYPDIVRQTGVSIERFREAEMLYRQAVEEYRKKLVEQKGEEYFIPVLKLKQVKPLATIAYELFKPFGCNTHLAAQAADLLDSMPGKFVTTATHRIVRDRKWLIITPLQADISAHFLIEEGQREIQIPGFRISIRIAKNDGRGIPADGGTAYINLAEIRFPLMVRKWKQGDYCYPLGLNKKKKLSRLFIDQKLSLPAKEKVWVLESDKRIAWVMGIRLDHRFRVTEHTEQMLVIKMDSVS</sequence>
<keyword evidence="5 8" id="KW-0547">Nucleotide-binding</keyword>
<proteinExistence type="inferred from homology"/>
<comment type="subcellular location">
    <subcellularLocation>
        <location evidence="1 8">Cytoplasm</location>
    </subcellularLocation>
</comment>
<dbReference type="SMART" id="SM00977">
    <property type="entry name" value="TilS_C"/>
    <property type="match status" value="1"/>
</dbReference>
<evidence type="ECO:0000256" key="4">
    <source>
        <dbReference type="ARBA" id="ARBA00022694"/>
    </source>
</evidence>
<evidence type="ECO:0000256" key="2">
    <source>
        <dbReference type="ARBA" id="ARBA00022490"/>
    </source>
</evidence>
<comment type="similarity">
    <text evidence="8">Belongs to the tRNA(Ile)-lysidine synthase family.</text>
</comment>
<dbReference type="SUPFAM" id="SSF52402">
    <property type="entry name" value="Adenine nucleotide alpha hydrolases-like"/>
    <property type="match status" value="1"/>
</dbReference>
<organism evidence="10 11">
    <name type="scientific">Chitinophaga pollutisoli</name>
    <dbReference type="NCBI Taxonomy" id="3133966"/>
    <lineage>
        <taxon>Bacteria</taxon>
        <taxon>Pseudomonadati</taxon>
        <taxon>Bacteroidota</taxon>
        <taxon>Chitinophagia</taxon>
        <taxon>Chitinophagales</taxon>
        <taxon>Chitinophagaceae</taxon>
        <taxon>Chitinophaga</taxon>
    </lineage>
</organism>
<evidence type="ECO:0000256" key="1">
    <source>
        <dbReference type="ARBA" id="ARBA00004496"/>
    </source>
</evidence>
<dbReference type="PANTHER" id="PTHR43033">
    <property type="entry name" value="TRNA(ILE)-LYSIDINE SYNTHASE-RELATED"/>
    <property type="match status" value="1"/>
</dbReference>
<keyword evidence="6 8" id="KW-0067">ATP-binding</keyword>
<comment type="function">
    <text evidence="8">Ligates lysine onto the cytidine present at position 34 of the AUA codon-specific tRNA(Ile) that contains the anticodon CAU, in an ATP-dependent manner. Cytidine is converted to lysidine, thus changing the amino acid specificity of the tRNA from methionine to isoleucine.</text>
</comment>
<dbReference type="NCBIfam" id="TIGR02432">
    <property type="entry name" value="lysidine_TilS_N"/>
    <property type="match status" value="1"/>
</dbReference>
<evidence type="ECO:0000256" key="6">
    <source>
        <dbReference type="ARBA" id="ARBA00022840"/>
    </source>
</evidence>
<accession>A0ABZ2YR57</accession>
<dbReference type="InterPro" id="IPR011063">
    <property type="entry name" value="TilS/TtcA_N"/>
</dbReference>
<reference evidence="11" key="1">
    <citation type="submission" date="2024-03" db="EMBL/GenBank/DDBJ databases">
        <title>Chitinophaga horti sp. nov., isolated from garden soil.</title>
        <authorList>
            <person name="Lee D.S."/>
            <person name="Han D.M."/>
            <person name="Baek J.H."/>
            <person name="Choi D.G."/>
            <person name="Jeon J.H."/>
            <person name="Jeon C.O."/>
        </authorList>
    </citation>
    <scope>NUCLEOTIDE SEQUENCE [LARGE SCALE GENOMIC DNA]</scope>
    <source>
        <strain evidence="11">GPA1</strain>
    </source>
</reference>